<feature type="compositionally biased region" description="Polar residues" evidence="1">
    <location>
        <begin position="109"/>
        <end position="118"/>
    </location>
</feature>
<accession>A0AA36G6Z2</accession>
<name>A0AA36G6Z2_9BILA</name>
<sequence>MPQRTPSQRLKRGQDTVVKVEAEAASKPKKSRPHEADDIFATAKPDARSQSSTKAHLSRTLDSAKMESSSWRHSPAEERPSRSSKVDESRQHAQPSKSKHDLRQRDLSRASSVASRQQKLPLERRPVDERQEAMKKEKERRELEQSRRDAAMKKKSGVEAAFDRKVKMTPKSNPKISIDLIANCQKLLAPRPASGDNNNTTTEATDVPRSSIRAKSQPAGVNLAYSTPEPICVYGDSDSDTPKYDEEIDRRQGELDFPTPEYGAKQQ</sequence>
<feature type="compositionally biased region" description="Basic and acidic residues" evidence="1">
    <location>
        <begin position="240"/>
        <end position="254"/>
    </location>
</feature>
<feature type="region of interest" description="Disordered" evidence="1">
    <location>
        <begin position="189"/>
        <end position="267"/>
    </location>
</feature>
<evidence type="ECO:0000256" key="1">
    <source>
        <dbReference type="SAM" id="MobiDB-lite"/>
    </source>
</evidence>
<feature type="compositionally biased region" description="Basic and acidic residues" evidence="1">
    <location>
        <begin position="12"/>
        <end position="26"/>
    </location>
</feature>
<organism evidence="2 3">
    <name type="scientific">Mesorhabditis spiculigera</name>
    <dbReference type="NCBI Taxonomy" id="96644"/>
    <lineage>
        <taxon>Eukaryota</taxon>
        <taxon>Metazoa</taxon>
        <taxon>Ecdysozoa</taxon>
        <taxon>Nematoda</taxon>
        <taxon>Chromadorea</taxon>
        <taxon>Rhabditida</taxon>
        <taxon>Rhabditina</taxon>
        <taxon>Rhabditomorpha</taxon>
        <taxon>Rhabditoidea</taxon>
        <taxon>Rhabditidae</taxon>
        <taxon>Mesorhabditinae</taxon>
        <taxon>Mesorhabditis</taxon>
    </lineage>
</organism>
<feature type="region of interest" description="Disordered" evidence="1">
    <location>
        <begin position="1"/>
        <end position="166"/>
    </location>
</feature>
<dbReference type="EMBL" id="CATQJA010002652">
    <property type="protein sequence ID" value="CAJ0578011.1"/>
    <property type="molecule type" value="Genomic_DNA"/>
</dbReference>
<feature type="compositionally biased region" description="Basic and acidic residues" evidence="1">
    <location>
        <begin position="98"/>
        <end position="108"/>
    </location>
</feature>
<protein>
    <submittedName>
        <fullName evidence="2">Uncharacterized protein</fullName>
    </submittedName>
</protein>
<gene>
    <name evidence="2" type="ORF">MSPICULIGERA_LOCUS16275</name>
</gene>
<feature type="compositionally biased region" description="Polar residues" evidence="1">
    <location>
        <begin position="195"/>
        <end position="204"/>
    </location>
</feature>
<dbReference type="AlphaFoldDB" id="A0AA36G6Z2"/>
<dbReference type="Proteomes" id="UP001177023">
    <property type="component" value="Unassembled WGS sequence"/>
</dbReference>
<evidence type="ECO:0000313" key="3">
    <source>
        <dbReference type="Proteomes" id="UP001177023"/>
    </source>
</evidence>
<feature type="non-terminal residue" evidence="2">
    <location>
        <position position="267"/>
    </location>
</feature>
<comment type="caution">
    <text evidence="2">The sequence shown here is derived from an EMBL/GenBank/DDBJ whole genome shotgun (WGS) entry which is preliminary data.</text>
</comment>
<keyword evidence="3" id="KW-1185">Reference proteome</keyword>
<evidence type="ECO:0000313" key="2">
    <source>
        <dbReference type="EMBL" id="CAJ0578011.1"/>
    </source>
</evidence>
<proteinExistence type="predicted"/>
<feature type="compositionally biased region" description="Basic and acidic residues" evidence="1">
    <location>
        <begin position="74"/>
        <end position="91"/>
    </location>
</feature>
<reference evidence="2" key="1">
    <citation type="submission" date="2023-06" db="EMBL/GenBank/DDBJ databases">
        <authorList>
            <person name="Delattre M."/>
        </authorList>
    </citation>
    <scope>NUCLEOTIDE SEQUENCE</scope>
    <source>
        <strain evidence="2">AF72</strain>
    </source>
</reference>
<feature type="compositionally biased region" description="Basic and acidic residues" evidence="1">
    <location>
        <begin position="121"/>
        <end position="152"/>
    </location>
</feature>